<reference evidence="1 2" key="1">
    <citation type="submission" date="2015-09" db="EMBL/GenBank/DDBJ databases">
        <title>Host preference determinants of Valsa canker pathogens revealed by comparative genomics.</title>
        <authorList>
            <person name="Yin Z."/>
            <person name="Huang L."/>
        </authorList>
    </citation>
    <scope>NUCLEOTIDE SEQUENCE [LARGE SCALE GENOMIC DNA]</scope>
    <source>
        <strain evidence="1 2">03-1</strain>
    </source>
</reference>
<comment type="caution">
    <text evidence="1">The sequence shown here is derived from an EMBL/GenBank/DDBJ whole genome shotgun (WGS) entry which is preliminary data.</text>
</comment>
<dbReference type="EMBL" id="LKEA01000034">
    <property type="protein sequence ID" value="ROV95945.1"/>
    <property type="molecule type" value="Genomic_DNA"/>
</dbReference>
<sequence length="98" mass="10925">MISHVLVPNFDSVQHPVASGIRSWCENPRDTREREVLQEVRIETQKVRAAKSIKGGDRNLNCDNPHKVGVMTPFGSNVTAQPIQLLRGVIRKSIPEGL</sequence>
<dbReference type="AlphaFoldDB" id="A0A423VY45"/>
<dbReference type="Proteomes" id="UP000283895">
    <property type="component" value="Unassembled WGS sequence"/>
</dbReference>
<organism evidence="1 2">
    <name type="scientific">Cytospora schulzeri</name>
    <dbReference type="NCBI Taxonomy" id="448051"/>
    <lineage>
        <taxon>Eukaryota</taxon>
        <taxon>Fungi</taxon>
        <taxon>Dikarya</taxon>
        <taxon>Ascomycota</taxon>
        <taxon>Pezizomycotina</taxon>
        <taxon>Sordariomycetes</taxon>
        <taxon>Sordariomycetidae</taxon>
        <taxon>Diaporthales</taxon>
        <taxon>Cytosporaceae</taxon>
        <taxon>Cytospora</taxon>
    </lineage>
</organism>
<name>A0A423VY45_9PEZI</name>
<proteinExistence type="predicted"/>
<accession>A0A423VY45</accession>
<gene>
    <name evidence="1" type="ORF">VMCG_07940</name>
</gene>
<keyword evidence="2" id="KW-1185">Reference proteome</keyword>
<evidence type="ECO:0000313" key="1">
    <source>
        <dbReference type="EMBL" id="ROV95945.1"/>
    </source>
</evidence>
<protein>
    <submittedName>
        <fullName evidence="1">Uncharacterized protein</fullName>
    </submittedName>
</protein>
<evidence type="ECO:0000313" key="2">
    <source>
        <dbReference type="Proteomes" id="UP000283895"/>
    </source>
</evidence>